<dbReference type="Gene3D" id="1.10.1790.20">
    <property type="match status" value="1"/>
</dbReference>
<accession>D9IXM1</accession>
<dbReference type="Gene3D" id="1.10.150.390">
    <property type="match status" value="1"/>
</dbReference>
<comment type="function">
    <text evidence="1">DNA-dependent RNA polymerase catalyzes the transcription of DNA into RNA using the four ribonucleoside triphosphates as substrates.</text>
</comment>
<dbReference type="SUPFAM" id="SSF64484">
    <property type="entry name" value="beta and beta-prime subunits of DNA dependent RNA-polymerase"/>
    <property type="match status" value="1"/>
</dbReference>
<dbReference type="GO" id="GO:0000428">
    <property type="term" value="C:DNA-directed RNA polymerase complex"/>
    <property type="evidence" value="ECO:0007669"/>
    <property type="project" value="UniProtKB-KW"/>
</dbReference>
<organism evidence="10">
    <name type="scientific">Chromerida sp. RM11</name>
    <dbReference type="NCBI Taxonomy" id="348535"/>
    <lineage>
        <taxon>Eukaryota</taxon>
        <taxon>Sar</taxon>
        <taxon>Alveolata</taxon>
        <taxon>Colpodellida</taxon>
    </lineage>
</organism>
<dbReference type="PANTHER" id="PTHR19376">
    <property type="entry name" value="DNA-DIRECTED RNA POLYMERASE"/>
    <property type="match status" value="1"/>
</dbReference>
<geneLocation type="chloroplast" evidence="10"/>
<dbReference type="Gene3D" id="1.10.132.30">
    <property type="match status" value="1"/>
</dbReference>
<evidence type="ECO:0000256" key="8">
    <source>
        <dbReference type="ARBA" id="ARBA00048552"/>
    </source>
</evidence>
<keyword evidence="4" id="KW-0808">Transferase</keyword>
<dbReference type="EMBL" id="HM222968">
    <property type="protein sequence ID" value="ADJ66588.1"/>
    <property type="molecule type" value="Genomic_DNA"/>
</dbReference>
<keyword evidence="5" id="KW-0548">Nucleotidyltransferase</keyword>
<comment type="catalytic activity">
    <reaction evidence="8">
        <text>RNA(n) + a ribonucleoside 5'-triphosphate = RNA(n+1) + diphosphate</text>
        <dbReference type="Rhea" id="RHEA:21248"/>
        <dbReference type="Rhea" id="RHEA-COMP:14527"/>
        <dbReference type="Rhea" id="RHEA-COMP:17342"/>
        <dbReference type="ChEBI" id="CHEBI:33019"/>
        <dbReference type="ChEBI" id="CHEBI:61557"/>
        <dbReference type="ChEBI" id="CHEBI:140395"/>
        <dbReference type="EC" id="2.7.7.6"/>
    </reaction>
</comment>
<sequence length="1296" mass="144217">MQVLINVPLDKSRCAAAVKKFFWHAKIKSASYFLQELMNLGFDYGSRLGISLNLEDFKGFNYVLPLTKTRQSHIRYLLPGGLEGYSSGPGMRSSSGGLSTNRACSSFNFFMRSFSPLIPVPNPLYLLASTGARGNWSQVRQLVGFRGFVSNSQGQLCSLPITEGLGYGLRVHEYFLSCYGARKGIIDTALRTAESGHLTRKMVEATQKLTIRERQCTSPVPIEQPVGINVSVTGQLQVYDALSIEGRYTSEDLCLPGTQAVVVSKGEVINSHALQFLIQKKIHRLKFLSPFSCDGLVCQRCYGLDRSSGQKIRLGESVGTLAGQAVGEPGTQLVLRTFHTGGVFESYGSSNDLFTPQKHKTQASVSSHLFRPENTLHRMMCFVQVGPNGMRGVRQKTRLSHLNCLHTLDQVAIGRQSGLPTRHSLAATSYVGLKDLSSKLMLSTEKALLSILYQPGLSSHFTEHTSLQTSAWVCASPPLRSFIRHGDWKKWANIESAFSTSAGELKVPEMHFTLAHRKQTGWQPLLINPSLGQTKTSLVSSFPGSFGLCLKSHVSGFGRPSSLAFQKLVSLESFEKGLRSATAFNAIPQVSNVKSYRMFVIDFFTGLLSVKGEWAALDSDHRRNQYLNADPGLGCLLFSGSATSQNRIKWFLSFLNVRPRFNSMFSFEAFRNLMAIRSADQNDLSWTWKTKDASSVFTFSGRMVFGHPGNLSICESSHLSKASKLNSVRTQLWNPVLAGHQFNQWLGCMFSMSSVQDDACSKLNVDYFFLPNSRAKVEASSSAIEHEDALASNLLHTFSHFYTDRVVIAWGCRVLTRLTSYDRNFVRLNERTSSLFLKDAQSVVSVLPSQLLFLGRLKKLKCQSYKSFKILSAAVSNHYKSSCVLSGVTREVRKVTGFLLDRASSVFRWPGEPVTTLSSLSYKEPRKVGRAPRMRGHVNFLIELQKNKLLYGNNPPCPDWLPWAQTLQMFQYMTKQSLGSARDIILGIQTIEGILEIREPGDNMCLADTSGLIGSYWHGHDESVLSRQSQALQSVEHVKTRSCGQTYLLSAPAPRFLSVGWQPRTLYISNQTARRSKIFTVCYGGQPAHTGVVSTNAFIRRIYDHHFVFHGVFIASKLALLVAQQLVSRSLFEQYRFQGISLPTVHFELIARRMASCVRVWAPGQLHCNVGDILPLGLAHIMNTAAINHGYQHCFYKPLVLGISKCILLNTGFLSASSFQETVRVLAQTSVRSSADWCTDLKARVILGQLIPVGTGSRVSPETSVRREGWKSSFHFKDVFSQFRVFNKKQGVFGAQ</sequence>
<dbReference type="GO" id="GO:0046872">
    <property type="term" value="F:metal ion binding"/>
    <property type="evidence" value="ECO:0007669"/>
    <property type="project" value="UniProtKB-KW"/>
</dbReference>
<dbReference type="PANTHER" id="PTHR19376:SF54">
    <property type="entry name" value="DNA-DIRECTED RNA POLYMERASE SUBUNIT BETA"/>
    <property type="match status" value="1"/>
</dbReference>
<keyword evidence="7" id="KW-0804">Transcription</keyword>
<gene>
    <name evidence="10" type="primary">rpoC2</name>
</gene>
<protein>
    <recommendedName>
        <fullName evidence="2">DNA-directed RNA polymerase</fullName>
        <ecNumber evidence="2">2.7.7.6</ecNumber>
    </recommendedName>
</protein>
<evidence type="ECO:0000256" key="4">
    <source>
        <dbReference type="ARBA" id="ARBA00022679"/>
    </source>
</evidence>
<dbReference type="InterPro" id="IPR045867">
    <property type="entry name" value="DNA-dir_RpoC_beta_prime"/>
</dbReference>
<evidence type="ECO:0000259" key="9">
    <source>
        <dbReference type="Pfam" id="PF04998"/>
    </source>
</evidence>
<dbReference type="Pfam" id="PF04998">
    <property type="entry name" value="RNA_pol_Rpb1_5"/>
    <property type="match status" value="1"/>
</dbReference>
<dbReference type="RefSeq" id="YP_003795400.1">
    <property type="nucleotide sequence ID" value="NC_014345.1"/>
</dbReference>
<proteinExistence type="predicted"/>
<dbReference type="GO" id="GO:0003677">
    <property type="term" value="F:DNA binding"/>
    <property type="evidence" value="ECO:0007669"/>
    <property type="project" value="InterPro"/>
</dbReference>
<dbReference type="GO" id="GO:0003899">
    <property type="term" value="F:DNA-directed RNA polymerase activity"/>
    <property type="evidence" value="ECO:0007669"/>
    <property type="project" value="UniProtKB-EC"/>
</dbReference>
<keyword evidence="10" id="KW-0934">Plastid</keyword>
<dbReference type="InterPro" id="IPR038120">
    <property type="entry name" value="Rpb1_funnel_sf"/>
</dbReference>
<reference evidence="10" key="1">
    <citation type="journal article" date="2010" name="Proc. Natl. Acad. Sci. U.S.A.">
        <title>A common red algal origin of the apicomplexan, dinoflagellate, and heterokont plastids.</title>
        <authorList>
            <person name="Janouskovec J."/>
            <person name="Horak A."/>
            <person name="Obornik M."/>
            <person name="Lukes J."/>
            <person name="Keeling P.J."/>
        </authorList>
    </citation>
    <scope>NUCLEOTIDE SEQUENCE [LARGE SCALE GENOMIC DNA]</scope>
</reference>
<keyword evidence="10" id="KW-0150">Chloroplast</keyword>
<dbReference type="InterPro" id="IPR007081">
    <property type="entry name" value="RNA_pol_Rpb1_5"/>
</dbReference>
<feature type="domain" description="RNA polymerase Rpb1" evidence="9">
    <location>
        <begin position="168"/>
        <end position="347"/>
    </location>
</feature>
<evidence type="ECO:0000256" key="2">
    <source>
        <dbReference type="ARBA" id="ARBA00012418"/>
    </source>
</evidence>
<dbReference type="GO" id="GO:0006351">
    <property type="term" value="P:DNA-templated transcription"/>
    <property type="evidence" value="ECO:0007669"/>
    <property type="project" value="InterPro"/>
</dbReference>
<keyword evidence="6" id="KW-0479">Metal-binding</keyword>
<evidence type="ECO:0000256" key="7">
    <source>
        <dbReference type="ARBA" id="ARBA00023163"/>
    </source>
</evidence>
<evidence type="ECO:0000256" key="3">
    <source>
        <dbReference type="ARBA" id="ARBA00022478"/>
    </source>
</evidence>
<evidence type="ECO:0000256" key="5">
    <source>
        <dbReference type="ARBA" id="ARBA00022695"/>
    </source>
</evidence>
<dbReference type="EC" id="2.7.7.6" evidence="2"/>
<dbReference type="GeneID" id="9481061"/>
<evidence type="ECO:0000313" key="10">
    <source>
        <dbReference type="EMBL" id="ADJ66588.1"/>
    </source>
</evidence>
<evidence type="ECO:0000256" key="6">
    <source>
        <dbReference type="ARBA" id="ARBA00022723"/>
    </source>
</evidence>
<keyword evidence="3" id="KW-0240">DNA-directed RNA polymerase</keyword>
<name>D9IXM1_9ALVE</name>
<evidence type="ECO:0000256" key="1">
    <source>
        <dbReference type="ARBA" id="ARBA00004026"/>
    </source>
</evidence>